<dbReference type="Proteomes" id="UP000825886">
    <property type="component" value="Chromosome"/>
</dbReference>
<evidence type="ECO:0000313" key="2">
    <source>
        <dbReference type="EMBL" id="QZN94048.1"/>
    </source>
</evidence>
<dbReference type="EMBL" id="CP081864">
    <property type="protein sequence ID" value="QZN94048.1"/>
    <property type="molecule type" value="Genomic_DNA"/>
</dbReference>
<dbReference type="RefSeq" id="WP_222157176.1">
    <property type="nucleotide sequence ID" value="NZ_CP081864.1"/>
</dbReference>
<name>A0ABX9AFW0_9ENTR</name>
<evidence type="ECO:0000259" key="1">
    <source>
        <dbReference type="Pfam" id="PF08874"/>
    </source>
</evidence>
<feature type="domain" description="DUF1835" evidence="1">
    <location>
        <begin position="95"/>
        <end position="206"/>
    </location>
</feature>
<keyword evidence="3" id="KW-1185">Reference proteome</keyword>
<reference evidence="2 3" key="1">
    <citation type="submission" date="2021-08" db="EMBL/GenBank/DDBJ databases">
        <title>Culture and genomic analysis of Symbiopectobacterium purcellii sp. nov. gen. nov., isolated from the leafhopper Empoasca decipiens.</title>
        <authorList>
            <person name="Nadal-Jimenez P."/>
            <person name="Siozios S."/>
            <person name="Halliday N."/>
            <person name="Camara M."/>
            <person name="Hurst G.D.D."/>
        </authorList>
    </citation>
    <scope>NUCLEOTIDE SEQUENCE [LARGE SCALE GENOMIC DNA]</scope>
    <source>
        <strain evidence="2 3">SyEd1</strain>
    </source>
</reference>
<sequence length="265" mass="30041">MSVHPISNGHINLVQQRKRAKELLQRIKAGLEPEKLALLHRLNPTSDLTLASAQWLIARDVGFDSWPKLKAHVDAIAFARRHPHFSADDESKTQHWRCGNDIEHSLRLAGFHGTFHCYTDPLSMGPVQNIPFADYRTVRCTYIQQAFRLEADDVTRRFDEEQAQWQRLPDAEHAVLWCEADPYDQLFLIRSLSTLEKPPQKLELIAVDNIPGVKRFIGLGQLSPDVLAWLWTQRKTVPADAIALAHSLVGLVRALTDSALYACST</sequence>
<protein>
    <submittedName>
        <fullName evidence="2">DUF1835 domain-containing protein</fullName>
    </submittedName>
</protein>
<dbReference type="Pfam" id="PF08874">
    <property type="entry name" value="DUF1835"/>
    <property type="match status" value="1"/>
</dbReference>
<organism evidence="2 3">
    <name type="scientific">Symbiopectobacterium purcellii</name>
    <dbReference type="NCBI Taxonomy" id="2871826"/>
    <lineage>
        <taxon>Bacteria</taxon>
        <taxon>Pseudomonadati</taxon>
        <taxon>Pseudomonadota</taxon>
        <taxon>Gammaproteobacteria</taxon>
        <taxon>Enterobacterales</taxon>
        <taxon>Enterobacteriaceae</taxon>
    </lineage>
</organism>
<proteinExistence type="predicted"/>
<accession>A0ABX9AFW0</accession>
<gene>
    <name evidence="2" type="ORF">K6K13_11605</name>
</gene>
<dbReference type="InterPro" id="IPR014973">
    <property type="entry name" value="DUF1835"/>
</dbReference>
<evidence type="ECO:0000313" key="3">
    <source>
        <dbReference type="Proteomes" id="UP000825886"/>
    </source>
</evidence>